<accession>A0AAV9SRP8</accession>
<sequence length="93" mass="10091">MLGGDVTWPTWKLQCQEFALSICHSTHPPTDILTGACTQIHSLSAERRAPACLPSHHPTNPWLAAIGGTQSGVLMLRLGEETLVNLPIACHWP</sequence>
<organism evidence="1 2">
    <name type="scientific">Crenichthys baileyi</name>
    <name type="common">White River springfish</name>
    <dbReference type="NCBI Taxonomy" id="28760"/>
    <lineage>
        <taxon>Eukaryota</taxon>
        <taxon>Metazoa</taxon>
        <taxon>Chordata</taxon>
        <taxon>Craniata</taxon>
        <taxon>Vertebrata</taxon>
        <taxon>Euteleostomi</taxon>
        <taxon>Actinopterygii</taxon>
        <taxon>Neopterygii</taxon>
        <taxon>Teleostei</taxon>
        <taxon>Neoteleostei</taxon>
        <taxon>Acanthomorphata</taxon>
        <taxon>Ovalentaria</taxon>
        <taxon>Atherinomorphae</taxon>
        <taxon>Cyprinodontiformes</taxon>
        <taxon>Goodeidae</taxon>
        <taxon>Crenichthys</taxon>
    </lineage>
</organism>
<gene>
    <name evidence="1" type="ORF">CRENBAI_005905</name>
</gene>
<dbReference type="EMBL" id="JAHHUM010000015">
    <property type="protein sequence ID" value="KAK5623763.1"/>
    <property type="molecule type" value="Genomic_DNA"/>
</dbReference>
<keyword evidence="2" id="KW-1185">Reference proteome</keyword>
<protein>
    <submittedName>
        <fullName evidence="1">Uncharacterized protein</fullName>
    </submittedName>
</protein>
<reference evidence="1 2" key="1">
    <citation type="submission" date="2021-06" db="EMBL/GenBank/DDBJ databases">
        <authorList>
            <person name="Palmer J.M."/>
        </authorList>
    </citation>
    <scope>NUCLEOTIDE SEQUENCE [LARGE SCALE GENOMIC DNA]</scope>
    <source>
        <strain evidence="1 2">MEX-2019</strain>
        <tissue evidence="1">Muscle</tissue>
    </source>
</reference>
<evidence type="ECO:0000313" key="2">
    <source>
        <dbReference type="Proteomes" id="UP001311232"/>
    </source>
</evidence>
<dbReference type="AlphaFoldDB" id="A0AAV9SRP8"/>
<name>A0AAV9SRP8_9TELE</name>
<proteinExistence type="predicted"/>
<dbReference type="Proteomes" id="UP001311232">
    <property type="component" value="Unassembled WGS sequence"/>
</dbReference>
<comment type="caution">
    <text evidence="1">The sequence shown here is derived from an EMBL/GenBank/DDBJ whole genome shotgun (WGS) entry which is preliminary data.</text>
</comment>
<evidence type="ECO:0000313" key="1">
    <source>
        <dbReference type="EMBL" id="KAK5623763.1"/>
    </source>
</evidence>